<dbReference type="PANTHER" id="PTHR33434">
    <property type="entry name" value="DEGV DOMAIN-CONTAINING PROTEIN DR_1986-RELATED"/>
    <property type="match status" value="1"/>
</dbReference>
<dbReference type="PROSITE" id="PS51482">
    <property type="entry name" value="DEGV"/>
    <property type="match status" value="1"/>
</dbReference>
<organism evidence="3 4">
    <name type="scientific">Marinifilum breve</name>
    <dbReference type="NCBI Taxonomy" id="2184082"/>
    <lineage>
        <taxon>Bacteria</taxon>
        <taxon>Pseudomonadati</taxon>
        <taxon>Bacteroidota</taxon>
        <taxon>Bacteroidia</taxon>
        <taxon>Marinilabiliales</taxon>
        <taxon>Marinifilaceae</taxon>
    </lineage>
</organism>
<accession>A0A2V3ZSL5</accession>
<evidence type="ECO:0000313" key="3">
    <source>
        <dbReference type="EMBL" id="PXX96834.1"/>
    </source>
</evidence>
<dbReference type="GO" id="GO:0006071">
    <property type="term" value="P:glycerol metabolic process"/>
    <property type="evidence" value="ECO:0007669"/>
    <property type="project" value="InterPro"/>
</dbReference>
<comment type="caution">
    <text evidence="3">The sequence shown here is derived from an EMBL/GenBank/DDBJ whole genome shotgun (WGS) entry which is preliminary data.</text>
</comment>
<dbReference type="Gene3D" id="3.40.50.10170">
    <property type="match status" value="1"/>
</dbReference>
<dbReference type="GO" id="GO:0008289">
    <property type="term" value="F:lipid binding"/>
    <property type="evidence" value="ECO:0007669"/>
    <property type="project" value="UniProtKB-KW"/>
</dbReference>
<dbReference type="SMART" id="SM01121">
    <property type="entry name" value="Dak1_2"/>
    <property type="match status" value="1"/>
</dbReference>
<evidence type="ECO:0000256" key="1">
    <source>
        <dbReference type="ARBA" id="ARBA00023121"/>
    </source>
</evidence>
<dbReference type="InterPro" id="IPR003797">
    <property type="entry name" value="DegV"/>
</dbReference>
<gene>
    <name evidence="3" type="ORF">DF185_19525</name>
</gene>
<dbReference type="NCBIfam" id="TIGR00762">
    <property type="entry name" value="DegV"/>
    <property type="match status" value="1"/>
</dbReference>
<dbReference type="InterPro" id="IPR004007">
    <property type="entry name" value="DhaL_dom"/>
</dbReference>
<protein>
    <submittedName>
        <fullName evidence="3">Fatty acid-binding protein DegV</fullName>
    </submittedName>
</protein>
<dbReference type="PANTHER" id="PTHR33434:SF8">
    <property type="entry name" value="DEGV DOMAIN-CONTAINING PROTEIN SPR1019"/>
    <property type="match status" value="1"/>
</dbReference>
<keyword evidence="1" id="KW-0446">Lipid-binding</keyword>
<dbReference type="Gene3D" id="3.30.1180.10">
    <property type="match status" value="1"/>
</dbReference>
<reference evidence="3 4" key="1">
    <citation type="submission" date="2018-05" db="EMBL/GenBank/DDBJ databases">
        <title>Marinifilum breve JC075T sp. nov., a marine bacterium isolated from Yongle Blue Hole in the South China Sea.</title>
        <authorList>
            <person name="Fu T."/>
        </authorList>
    </citation>
    <scope>NUCLEOTIDE SEQUENCE [LARGE SCALE GENOMIC DNA]</scope>
    <source>
        <strain evidence="3 4">JC075</strain>
    </source>
</reference>
<dbReference type="InterPro" id="IPR036117">
    <property type="entry name" value="DhaL_dom_sf"/>
</dbReference>
<dbReference type="PROSITE" id="PS51480">
    <property type="entry name" value="DHAL"/>
    <property type="match status" value="1"/>
</dbReference>
<proteinExistence type="predicted"/>
<dbReference type="InterPro" id="IPR033470">
    <property type="entry name" value="FakA-like_C"/>
</dbReference>
<dbReference type="EMBL" id="QFLI01000011">
    <property type="protein sequence ID" value="PXX96834.1"/>
    <property type="molecule type" value="Genomic_DNA"/>
</dbReference>
<feature type="domain" description="DhaL" evidence="2">
    <location>
        <begin position="10"/>
        <end position="200"/>
    </location>
</feature>
<dbReference type="SUPFAM" id="SSF101473">
    <property type="entry name" value="DhaL-like"/>
    <property type="match status" value="1"/>
</dbReference>
<evidence type="ECO:0000313" key="4">
    <source>
        <dbReference type="Proteomes" id="UP000248079"/>
    </source>
</evidence>
<dbReference type="InterPro" id="IPR050270">
    <property type="entry name" value="DegV_domain_contain"/>
</dbReference>
<dbReference type="Pfam" id="PF02734">
    <property type="entry name" value="Dak2"/>
    <property type="match status" value="1"/>
</dbReference>
<dbReference type="Pfam" id="PF02645">
    <property type="entry name" value="DegV"/>
    <property type="match status" value="1"/>
</dbReference>
<sequence>MNTMQNIDGRYLYFAFLAGANKLIKNLNELNRINVYPVADKDTGSNMASTMRSVMDRISPNVSYKFMVDQIAEAAQVGARGNSGIIMAQFLYGLSSETSEKKSISFLEFVESVQSSIPYIYESIGTPVEGTMLTVIKDWSEFLYSKRKQLEEFKQVLNESMQVLETSLKKTTDQLAVLKKHNIVDAGAKGFVVFIEGVMDFVNHGIIDRIKSPNFIPSATATIEHLEDINYRYCTEAILKNSSIPLKEIKEILNKNGDSVVINGGKSSCRVHVHTNHPSELFHQLESFATINSPKVDDMLRQSEISKNQKWKIGIVTDSTCDLPQEIIDSYQVNVMPLHLSFGDSQYLDGVTLKAKEFYELLDKSDHFPKTSQINEYTFVNTYSQMAQNYDAIISIHLSEKFSGTFRSAQKAAERVQKELNIPIHVINSRNVSGGLGLAVLRIAKAIEQGENIDTILSQLDSWLNKTKIFVSVKSLTAMIKGGRVPPVVGKFAMFLSINPIVSLNELGESKLFGQAIGQKANINKVIKHVLNLKKDQKIWNYIILHANNHEVAQSFGIRLNDLLGKAPVEVINISPVIGMNAGEGAVAVAFQFE</sequence>
<evidence type="ECO:0000259" key="2">
    <source>
        <dbReference type="PROSITE" id="PS51480"/>
    </source>
</evidence>
<dbReference type="SUPFAM" id="SSF82549">
    <property type="entry name" value="DAK1/DegV-like"/>
    <property type="match status" value="1"/>
</dbReference>
<dbReference type="Gene3D" id="1.25.40.340">
    <property type="match status" value="1"/>
</dbReference>
<dbReference type="InterPro" id="IPR048394">
    <property type="entry name" value="FakA-like_M"/>
</dbReference>
<dbReference type="Proteomes" id="UP000248079">
    <property type="component" value="Unassembled WGS sequence"/>
</dbReference>
<dbReference type="GO" id="GO:0004371">
    <property type="term" value="F:glycerone kinase activity"/>
    <property type="evidence" value="ECO:0007669"/>
    <property type="project" value="InterPro"/>
</dbReference>
<name>A0A2V3ZSL5_9BACT</name>
<dbReference type="OrthoDB" id="9760324at2"/>
<keyword evidence="4" id="KW-1185">Reference proteome</keyword>
<dbReference type="RefSeq" id="WP_110362803.1">
    <property type="nucleotide sequence ID" value="NZ_QFLI01000011.1"/>
</dbReference>
<dbReference type="SMART" id="SM01120">
    <property type="entry name" value="Dak2"/>
    <property type="match status" value="1"/>
</dbReference>
<dbReference type="Pfam" id="PF21645">
    <property type="entry name" value="FakA-like_M"/>
    <property type="match status" value="1"/>
</dbReference>
<dbReference type="InterPro" id="IPR043168">
    <property type="entry name" value="DegV_C"/>
</dbReference>
<dbReference type="AlphaFoldDB" id="A0A2V3ZSL5"/>